<name>A0ABT8D8H3_9RHOB</name>
<gene>
    <name evidence="1" type="ORF">QWZ10_07465</name>
</gene>
<comment type="caution">
    <text evidence="1">The sequence shown here is derived from an EMBL/GenBank/DDBJ whole genome shotgun (WGS) entry which is preliminary data.</text>
</comment>
<reference evidence="2" key="1">
    <citation type="journal article" date="2019" name="Int. J. Syst. Evol. Microbiol.">
        <title>The Global Catalogue of Microorganisms (GCM) 10K type strain sequencing project: providing services to taxonomists for standard genome sequencing and annotation.</title>
        <authorList>
            <consortium name="The Broad Institute Genomics Platform"/>
            <consortium name="The Broad Institute Genome Sequencing Center for Infectious Disease"/>
            <person name="Wu L."/>
            <person name="Ma J."/>
        </authorList>
    </citation>
    <scope>NUCLEOTIDE SEQUENCE [LARGE SCALE GENOMIC DNA]</scope>
    <source>
        <strain evidence="2">CECT 8482</strain>
    </source>
</reference>
<evidence type="ECO:0000313" key="2">
    <source>
        <dbReference type="Proteomes" id="UP001243846"/>
    </source>
</evidence>
<protein>
    <submittedName>
        <fullName evidence="1">Uncharacterized protein</fullName>
    </submittedName>
</protein>
<sequence length="84" mass="9373">MMNSFKVAPQVYRCSRLEKASKPFGLLAHVSISKQLDLNCDIAALLGFVKVKDLSPVITVASFEFHSEPINYEIAVRFDDQRGA</sequence>
<accession>A0ABT8D8H3</accession>
<organism evidence="1 2">
    <name type="scientific">Paracoccus cavernae</name>
    <dbReference type="NCBI Taxonomy" id="1571207"/>
    <lineage>
        <taxon>Bacteria</taxon>
        <taxon>Pseudomonadati</taxon>
        <taxon>Pseudomonadota</taxon>
        <taxon>Alphaproteobacteria</taxon>
        <taxon>Rhodobacterales</taxon>
        <taxon>Paracoccaceae</taxon>
        <taxon>Paracoccus</taxon>
    </lineage>
</organism>
<dbReference type="Proteomes" id="UP001243846">
    <property type="component" value="Unassembled WGS sequence"/>
</dbReference>
<evidence type="ECO:0000313" key="1">
    <source>
        <dbReference type="EMBL" id="MDN3711715.1"/>
    </source>
</evidence>
<dbReference type="EMBL" id="JAUFRC010000001">
    <property type="protein sequence ID" value="MDN3711715.1"/>
    <property type="molecule type" value="Genomic_DNA"/>
</dbReference>
<keyword evidence="2" id="KW-1185">Reference proteome</keyword>
<proteinExistence type="predicted"/>